<evidence type="ECO:0000313" key="2">
    <source>
        <dbReference type="EMBL" id="MDQ0412295.1"/>
    </source>
</evidence>
<dbReference type="Gene3D" id="3.20.20.190">
    <property type="entry name" value="Phosphatidylinositol (PI) phosphodiesterase"/>
    <property type="match status" value="1"/>
</dbReference>
<evidence type="ECO:0000313" key="3">
    <source>
        <dbReference type="Proteomes" id="UP001242313"/>
    </source>
</evidence>
<name>A0ABU0FQV7_9BACI</name>
<keyword evidence="3" id="KW-1185">Reference proteome</keyword>
<dbReference type="EMBL" id="JAUSUN010000002">
    <property type="protein sequence ID" value="MDQ0412295.1"/>
    <property type="molecule type" value="Genomic_DNA"/>
</dbReference>
<dbReference type="PROSITE" id="PS51704">
    <property type="entry name" value="GP_PDE"/>
    <property type="match status" value="1"/>
</dbReference>
<accession>A0ABU0FQV7</accession>
<dbReference type="PANTHER" id="PTHR46211">
    <property type="entry name" value="GLYCEROPHOSPHORYL DIESTER PHOSPHODIESTERASE"/>
    <property type="match status" value="1"/>
</dbReference>
<dbReference type="Pfam" id="PF03009">
    <property type="entry name" value="GDPD"/>
    <property type="match status" value="1"/>
</dbReference>
<proteinExistence type="predicted"/>
<evidence type="ECO:0000259" key="1">
    <source>
        <dbReference type="PROSITE" id="PS51704"/>
    </source>
</evidence>
<dbReference type="CDD" id="cd08601">
    <property type="entry name" value="GDPD_SaGlpQ_like"/>
    <property type="match status" value="1"/>
</dbReference>
<gene>
    <name evidence="2" type="ORF">J2S25_000475</name>
</gene>
<reference evidence="2 3" key="1">
    <citation type="submission" date="2023-07" db="EMBL/GenBank/DDBJ databases">
        <title>Genomic Encyclopedia of Type Strains, Phase IV (KMG-IV): sequencing the most valuable type-strain genomes for metagenomic binning, comparative biology and taxonomic classification.</title>
        <authorList>
            <person name="Goeker M."/>
        </authorList>
    </citation>
    <scope>NUCLEOTIDE SEQUENCE [LARGE SCALE GENOMIC DNA]</scope>
    <source>
        <strain evidence="2 3">DSM 19598</strain>
    </source>
</reference>
<feature type="domain" description="GP-PDE" evidence="1">
    <location>
        <begin position="43"/>
        <end position="304"/>
    </location>
</feature>
<organism evidence="2 3">
    <name type="scientific">Mesobacillus stamsii</name>
    <dbReference type="NCBI Taxonomy" id="225347"/>
    <lineage>
        <taxon>Bacteria</taxon>
        <taxon>Bacillati</taxon>
        <taxon>Bacillota</taxon>
        <taxon>Bacilli</taxon>
        <taxon>Bacillales</taxon>
        <taxon>Bacillaceae</taxon>
        <taxon>Mesobacillus</taxon>
    </lineage>
</organism>
<dbReference type="Proteomes" id="UP001242313">
    <property type="component" value="Unassembled WGS sequence"/>
</dbReference>
<dbReference type="SUPFAM" id="SSF51695">
    <property type="entry name" value="PLC-like phosphodiesterases"/>
    <property type="match status" value="1"/>
</dbReference>
<sequence length="305" mass="34251">MKNLMLAGLACLVFLIPIAVPWAIHALASRQNNVNQAPIIVTVSVIAHRGASAYGPEHTLPAYKQAIQMKADYVEIDLQMTKDGQLIAMHDETLARTTNVKQIYPHRAPWRVKDFTLKEIQRLDAGAWFNQANPKLAQKDYLGQPVPTLDEAIKFVKQQADGKVSLYIETKAPNIYPGMEEKLINILKSNEILDDPNLIIESFSEDSLRKLKSIVPQVKLIQLYTAKMLKGKDPSQEFKRISDYAYGIGPSKELVTPQFIQNAHQNKLVVHPWTINTQKEMTTLLSQGVDGQFTNTPDKLVGLIK</sequence>
<dbReference type="RefSeq" id="WP_307191134.1">
    <property type="nucleotide sequence ID" value="NZ_JAUSUN010000002.1"/>
</dbReference>
<protein>
    <submittedName>
        <fullName evidence="2">Glycerophosphoryl diester phosphodiesterase</fullName>
    </submittedName>
</protein>
<dbReference type="PANTHER" id="PTHR46211:SF7">
    <property type="entry name" value="GLYCEROPHOSPHODIESTER PHOSPHODIESTERASE"/>
    <property type="match status" value="1"/>
</dbReference>
<dbReference type="InterPro" id="IPR017946">
    <property type="entry name" value="PLC-like_Pdiesterase_TIM-brl"/>
</dbReference>
<comment type="caution">
    <text evidence="2">The sequence shown here is derived from an EMBL/GenBank/DDBJ whole genome shotgun (WGS) entry which is preliminary data.</text>
</comment>
<dbReference type="InterPro" id="IPR030395">
    <property type="entry name" value="GP_PDE_dom"/>
</dbReference>